<feature type="compositionally biased region" description="Basic and acidic residues" evidence="1">
    <location>
        <begin position="189"/>
        <end position="206"/>
    </location>
</feature>
<feature type="compositionally biased region" description="Low complexity" evidence="1">
    <location>
        <begin position="626"/>
        <end position="645"/>
    </location>
</feature>
<dbReference type="PANTHER" id="PTHR22306:SF2">
    <property type="entry name" value="CHROMOSOME 7 OPEN READING FRAME 50"/>
    <property type="match status" value="1"/>
</dbReference>
<feature type="region of interest" description="Disordered" evidence="1">
    <location>
        <begin position="246"/>
        <end position="276"/>
    </location>
</feature>
<dbReference type="OrthoDB" id="10261563at2759"/>
<evidence type="ECO:0000256" key="1">
    <source>
        <dbReference type="SAM" id="MobiDB-lite"/>
    </source>
</evidence>
<feature type="region of interest" description="Disordered" evidence="1">
    <location>
        <begin position="45"/>
        <end position="233"/>
    </location>
</feature>
<comment type="caution">
    <text evidence="3">The sequence shown here is derived from an EMBL/GenBank/DDBJ whole genome shotgun (WGS) entry which is preliminary data.</text>
</comment>
<feature type="compositionally biased region" description="Basic and acidic residues" evidence="1">
    <location>
        <begin position="80"/>
        <end position="106"/>
    </location>
</feature>
<sequence length="645" mass="70621">MSRPGSYVPAWKRLGLKLRNANQSGHAVPESIEPSEHKVIEQQARVAGIVPSARNGSPPESHQGRGPPQNGKPSSLGKRKTADPPADGHEHALKKSRNSERRESPDGRPASTFLIDFPAKNEAPGSRPLPAETGGQQRPKGDPNYRKKKSRSTDAWSQRAAHSNGHAYDAQTEREVPHRRKENSTPGEASHRQPHHEGRPSHHERSPTNAGDTLRVSTENGFSPSPPLPASEIAFATPRLEKKAYRHSILTSSPPRSDRRKSVTFTPDTKTTDGNSATALFQKWADQNGHPDSYFEQAEVAGWVVPPKVHPANDVAPTLVPVTKENSPGEKAEKKTKGKKQKKAGSAESNKSGKDVSTEDQPEVTPTSRLGKSDTDSHTATPKQKTKKKDPSIYLQYLSEYHNDRENWKFNKAKQNDVVDNALNVFRIGEEFSEALLQYIAGLQGAGVIARLTKHCETRLKELDEEDKKAMSTMDDPEVRKAAKEEAVQLRLAQEKKRRRTQEDIEGLANSANPDGYIRRLKRRRAEALLSTLSRTAPLHPIPASRSTTLNQYLDPKDDASTKARRRASKAKKSKSRTQISSDEDSSSDSSSSDDPSSSDTESEESEAEDSASSVSSEDEDEDSGADSASSGSESEGSSSSSDSE</sequence>
<name>A0A1Y1ZV56_9PLEO</name>
<organism evidence="3 4">
    <name type="scientific">Clohesyomyces aquaticus</name>
    <dbReference type="NCBI Taxonomy" id="1231657"/>
    <lineage>
        <taxon>Eukaryota</taxon>
        <taxon>Fungi</taxon>
        <taxon>Dikarya</taxon>
        <taxon>Ascomycota</taxon>
        <taxon>Pezizomycotina</taxon>
        <taxon>Dothideomycetes</taxon>
        <taxon>Pleosporomycetidae</taxon>
        <taxon>Pleosporales</taxon>
        <taxon>Lindgomycetaceae</taxon>
        <taxon>Clohesyomyces</taxon>
    </lineage>
</organism>
<gene>
    <name evidence="3" type="ORF">BCR34DRAFT_561202</name>
</gene>
<reference evidence="3 4" key="1">
    <citation type="submission" date="2016-07" db="EMBL/GenBank/DDBJ databases">
        <title>Pervasive Adenine N6-methylation of Active Genes in Fungi.</title>
        <authorList>
            <consortium name="DOE Joint Genome Institute"/>
            <person name="Mondo S.J."/>
            <person name="Dannebaum R.O."/>
            <person name="Kuo R.C."/>
            <person name="Labutti K."/>
            <person name="Haridas S."/>
            <person name="Kuo A."/>
            <person name="Salamov A."/>
            <person name="Ahrendt S.R."/>
            <person name="Lipzen A."/>
            <person name="Sullivan W."/>
            <person name="Andreopoulos W.B."/>
            <person name="Clum A."/>
            <person name="Lindquist E."/>
            <person name="Daum C."/>
            <person name="Ramamoorthy G.K."/>
            <person name="Gryganskyi A."/>
            <person name="Culley D."/>
            <person name="Magnuson J.K."/>
            <person name="James T.Y."/>
            <person name="O'Malley M.A."/>
            <person name="Stajich J.E."/>
            <person name="Spatafora J.W."/>
            <person name="Visel A."/>
            <person name="Grigoriev I.V."/>
        </authorList>
    </citation>
    <scope>NUCLEOTIDE SEQUENCE [LARGE SCALE GENOMIC DNA]</scope>
    <source>
        <strain evidence="3 4">CBS 115471</strain>
    </source>
</reference>
<dbReference type="InterPro" id="IPR019327">
    <property type="entry name" value="WKF"/>
</dbReference>
<feature type="compositionally biased region" description="Polar residues" evidence="1">
    <location>
        <begin position="263"/>
        <end position="276"/>
    </location>
</feature>
<feature type="compositionally biased region" description="Acidic residues" evidence="1">
    <location>
        <begin position="601"/>
        <end position="610"/>
    </location>
</feature>
<feature type="region of interest" description="Disordered" evidence="1">
    <location>
        <begin position="493"/>
        <end position="513"/>
    </location>
</feature>
<accession>A0A1Y1ZV56</accession>
<protein>
    <recommendedName>
        <fullName evidence="2">WKF domain-containing protein</fullName>
    </recommendedName>
</protein>
<evidence type="ECO:0000313" key="3">
    <source>
        <dbReference type="EMBL" id="ORY14090.1"/>
    </source>
</evidence>
<feature type="region of interest" description="Disordered" evidence="1">
    <location>
        <begin position="538"/>
        <end position="645"/>
    </location>
</feature>
<dbReference type="Proteomes" id="UP000193144">
    <property type="component" value="Unassembled WGS sequence"/>
</dbReference>
<feature type="compositionally biased region" description="Basic residues" evidence="1">
    <location>
        <begin position="563"/>
        <end position="576"/>
    </location>
</feature>
<dbReference type="Pfam" id="PF10180">
    <property type="entry name" value="WKF"/>
    <property type="match status" value="1"/>
</dbReference>
<feature type="domain" description="WKF" evidence="2">
    <location>
        <begin position="396"/>
        <end position="458"/>
    </location>
</feature>
<proteinExistence type="predicted"/>
<feature type="region of interest" description="Disordered" evidence="1">
    <location>
        <begin position="308"/>
        <end position="391"/>
    </location>
</feature>
<dbReference type="AlphaFoldDB" id="A0A1Y1ZV56"/>
<evidence type="ECO:0000259" key="2">
    <source>
        <dbReference type="Pfam" id="PF10180"/>
    </source>
</evidence>
<dbReference type="STRING" id="1231657.A0A1Y1ZV56"/>
<dbReference type="EMBL" id="MCFA01000036">
    <property type="protein sequence ID" value="ORY14090.1"/>
    <property type="molecule type" value="Genomic_DNA"/>
</dbReference>
<feature type="compositionally biased region" description="Low complexity" evidence="1">
    <location>
        <begin position="588"/>
        <end position="600"/>
    </location>
</feature>
<evidence type="ECO:0000313" key="4">
    <source>
        <dbReference type="Proteomes" id="UP000193144"/>
    </source>
</evidence>
<dbReference type="PANTHER" id="PTHR22306">
    <property type="entry name" value="CHROMOSOME 7 OPEN READING FRAME 50"/>
    <property type="match status" value="1"/>
</dbReference>
<keyword evidence="4" id="KW-1185">Reference proteome</keyword>
<feature type="compositionally biased region" description="Polar residues" evidence="1">
    <location>
        <begin position="207"/>
        <end position="223"/>
    </location>
</feature>